<dbReference type="OrthoDB" id="3199344at2"/>
<organism evidence="2 3">
    <name type="scientific">Glaciihabitans tibetensis</name>
    <dbReference type="NCBI Taxonomy" id="1266600"/>
    <lineage>
        <taxon>Bacteria</taxon>
        <taxon>Bacillati</taxon>
        <taxon>Actinomycetota</taxon>
        <taxon>Actinomycetes</taxon>
        <taxon>Micrococcales</taxon>
        <taxon>Microbacteriaceae</taxon>
        <taxon>Glaciihabitans</taxon>
    </lineage>
</organism>
<dbReference type="GO" id="GO:0005829">
    <property type="term" value="C:cytosol"/>
    <property type="evidence" value="ECO:0007669"/>
    <property type="project" value="TreeGrafter"/>
</dbReference>
<dbReference type="AlphaFoldDB" id="A0A2T0VHH0"/>
<evidence type="ECO:0000313" key="2">
    <source>
        <dbReference type="EMBL" id="PRY69667.1"/>
    </source>
</evidence>
<gene>
    <name evidence="2" type="ORF">B0I08_102344</name>
</gene>
<name>A0A2T0VHH0_9MICO</name>
<comment type="caution">
    <text evidence="2">The sequence shown here is derived from an EMBL/GenBank/DDBJ whole genome shotgun (WGS) entry which is preliminary data.</text>
</comment>
<sequence>MSRTVLAVLNRPSNSAAPRDPAAPLFSFADPLRPQLNVQDLGVTRGDGIFESISVVRGIPHALEAHLARFTHSAEVLELPAPDLATWRQAIRAVVERLDPVAEGFVRAVLTRGVEGDARPTGWVFASVSTDHSVARTRGVRVVLLDRGLRHDVGRTSPWLLSGAKTLSYAVNRAALREAARRNADDVLFVSSDGFVLEGPTSSLIYLRDGQLRTPATESGILEGTTQGDAFQWARQRGLGTGFELLTPIELGHTDAAWLVSSGRLAVPIRVLDGRPHPVRADMTADLNGYLLTREASVG</sequence>
<evidence type="ECO:0000256" key="1">
    <source>
        <dbReference type="ARBA" id="ARBA00009320"/>
    </source>
</evidence>
<keyword evidence="3" id="KW-1185">Reference proteome</keyword>
<dbReference type="InterPro" id="IPR043132">
    <property type="entry name" value="BCAT-like_C"/>
</dbReference>
<protein>
    <submittedName>
        <fullName evidence="2">4-amino-4-deoxychorismate lyase</fullName>
    </submittedName>
</protein>
<dbReference type="PANTHER" id="PTHR42743">
    <property type="entry name" value="AMINO-ACID AMINOTRANSFERASE"/>
    <property type="match status" value="1"/>
</dbReference>
<evidence type="ECO:0000313" key="3">
    <source>
        <dbReference type="Proteomes" id="UP000237983"/>
    </source>
</evidence>
<dbReference type="GO" id="GO:0016829">
    <property type="term" value="F:lyase activity"/>
    <property type="evidence" value="ECO:0007669"/>
    <property type="project" value="UniProtKB-KW"/>
</dbReference>
<dbReference type="InterPro" id="IPR001544">
    <property type="entry name" value="Aminotrans_IV"/>
</dbReference>
<dbReference type="GO" id="GO:0046394">
    <property type="term" value="P:carboxylic acid biosynthetic process"/>
    <property type="evidence" value="ECO:0007669"/>
    <property type="project" value="UniProtKB-ARBA"/>
</dbReference>
<dbReference type="SUPFAM" id="SSF56752">
    <property type="entry name" value="D-aminoacid aminotransferase-like PLP-dependent enzymes"/>
    <property type="match status" value="1"/>
</dbReference>
<dbReference type="Proteomes" id="UP000237983">
    <property type="component" value="Unassembled WGS sequence"/>
</dbReference>
<dbReference type="Pfam" id="PF01063">
    <property type="entry name" value="Aminotran_4"/>
    <property type="match status" value="1"/>
</dbReference>
<keyword evidence="2" id="KW-0456">Lyase</keyword>
<dbReference type="PANTHER" id="PTHR42743:SF11">
    <property type="entry name" value="AMINODEOXYCHORISMATE LYASE"/>
    <property type="match status" value="1"/>
</dbReference>
<dbReference type="InterPro" id="IPR036038">
    <property type="entry name" value="Aminotransferase-like"/>
</dbReference>
<accession>A0A2T0VHH0</accession>
<reference evidence="2 3" key="1">
    <citation type="submission" date="2018-03" db="EMBL/GenBank/DDBJ databases">
        <title>Genomic Encyclopedia of Type Strains, Phase III (KMG-III): the genomes of soil and plant-associated and newly described type strains.</title>
        <authorList>
            <person name="Whitman W."/>
        </authorList>
    </citation>
    <scope>NUCLEOTIDE SEQUENCE [LARGE SCALE GENOMIC DNA]</scope>
    <source>
        <strain evidence="2 3">CGMCC 1.12484</strain>
    </source>
</reference>
<dbReference type="EMBL" id="PVTL01000002">
    <property type="protein sequence ID" value="PRY69667.1"/>
    <property type="molecule type" value="Genomic_DNA"/>
</dbReference>
<dbReference type="Gene3D" id="3.20.10.10">
    <property type="entry name" value="D-amino Acid Aminotransferase, subunit A, domain 2"/>
    <property type="match status" value="1"/>
</dbReference>
<dbReference type="RefSeq" id="WP_106210620.1">
    <property type="nucleotide sequence ID" value="NZ_PVTL01000002.1"/>
</dbReference>
<comment type="similarity">
    <text evidence="1">Belongs to the class-IV pyridoxal-phosphate-dependent aminotransferase family.</text>
</comment>
<dbReference type="InterPro" id="IPR050571">
    <property type="entry name" value="Class-IV_PLP-Dep_Aminotrnsfr"/>
</dbReference>
<proteinExistence type="inferred from homology"/>
<dbReference type="Gene3D" id="3.30.470.10">
    <property type="match status" value="1"/>
</dbReference>
<dbReference type="InterPro" id="IPR043131">
    <property type="entry name" value="BCAT-like_N"/>
</dbReference>